<feature type="domain" description="AB hydrolase-1" evidence="1">
    <location>
        <begin position="23"/>
        <end position="278"/>
    </location>
</feature>
<dbReference type="InterPro" id="IPR029058">
    <property type="entry name" value="AB_hydrolase_fold"/>
</dbReference>
<dbReference type="Gene3D" id="3.40.50.1820">
    <property type="entry name" value="alpha/beta hydrolase"/>
    <property type="match status" value="1"/>
</dbReference>
<dbReference type="PANTHER" id="PTHR43798">
    <property type="entry name" value="MONOACYLGLYCEROL LIPASE"/>
    <property type="match status" value="1"/>
</dbReference>
<dbReference type="InterPro" id="IPR000073">
    <property type="entry name" value="AB_hydrolase_1"/>
</dbReference>
<comment type="caution">
    <text evidence="2">The sequence shown here is derived from an EMBL/GenBank/DDBJ whole genome shotgun (WGS) entry which is preliminary data.</text>
</comment>
<dbReference type="Proteomes" id="UP001519273">
    <property type="component" value="Unassembled WGS sequence"/>
</dbReference>
<organism evidence="2 3">
    <name type="scientific">Paenibacillus sediminis</name>
    <dbReference type="NCBI Taxonomy" id="664909"/>
    <lineage>
        <taxon>Bacteria</taxon>
        <taxon>Bacillati</taxon>
        <taxon>Bacillota</taxon>
        <taxon>Bacilli</taxon>
        <taxon>Bacillales</taxon>
        <taxon>Paenibacillaceae</taxon>
        <taxon>Paenibacillus</taxon>
    </lineage>
</organism>
<gene>
    <name evidence="2" type="ORF">J2Z20_000994</name>
</gene>
<dbReference type="Pfam" id="PF00561">
    <property type="entry name" value="Abhydrolase_1"/>
    <property type="match status" value="1"/>
</dbReference>
<keyword evidence="3" id="KW-1185">Reference proteome</keyword>
<reference evidence="2 3" key="1">
    <citation type="submission" date="2021-03" db="EMBL/GenBank/DDBJ databases">
        <title>Genomic Encyclopedia of Type Strains, Phase IV (KMG-IV): sequencing the most valuable type-strain genomes for metagenomic binning, comparative biology and taxonomic classification.</title>
        <authorList>
            <person name="Goeker M."/>
        </authorList>
    </citation>
    <scope>NUCLEOTIDE SEQUENCE [LARGE SCALE GENOMIC DNA]</scope>
    <source>
        <strain evidence="2 3">DSM 23491</strain>
    </source>
</reference>
<dbReference type="EMBL" id="JAGGKP010000001">
    <property type="protein sequence ID" value="MBP1936133.1"/>
    <property type="molecule type" value="Genomic_DNA"/>
</dbReference>
<dbReference type="PRINTS" id="PR00111">
    <property type="entry name" value="ABHYDROLASE"/>
</dbReference>
<dbReference type="PRINTS" id="PR00412">
    <property type="entry name" value="EPOXHYDRLASE"/>
</dbReference>
<dbReference type="PANTHER" id="PTHR43798:SF33">
    <property type="entry name" value="HYDROLASE, PUTATIVE (AFU_ORTHOLOGUE AFUA_2G14860)-RELATED"/>
    <property type="match status" value="1"/>
</dbReference>
<dbReference type="InterPro" id="IPR050266">
    <property type="entry name" value="AB_hydrolase_sf"/>
</dbReference>
<evidence type="ECO:0000259" key="1">
    <source>
        <dbReference type="Pfam" id="PF00561"/>
    </source>
</evidence>
<dbReference type="InterPro" id="IPR000639">
    <property type="entry name" value="Epox_hydrolase-like"/>
</dbReference>
<proteinExistence type="predicted"/>
<accession>A0ABS4H0S7</accession>
<name>A0ABS4H0S7_9BACL</name>
<dbReference type="SUPFAM" id="SSF53474">
    <property type="entry name" value="alpha/beta-Hydrolases"/>
    <property type="match status" value="1"/>
</dbReference>
<protein>
    <submittedName>
        <fullName evidence="2">Pimeloyl-ACP methyl ester carboxylesterase</fullName>
    </submittedName>
</protein>
<evidence type="ECO:0000313" key="2">
    <source>
        <dbReference type="EMBL" id="MBP1936133.1"/>
    </source>
</evidence>
<evidence type="ECO:0000313" key="3">
    <source>
        <dbReference type="Proteomes" id="UP001519273"/>
    </source>
</evidence>
<sequence>MKSIELPNGETMGYRERAGGDEIVLLVHGNMNSSKHWDVVIENLDSAFKVFAVDLRGFGISTYHRPIEDLTDYSRDLKMFTEALGLSSFHLVGWSTGGGVVMQYAADYPEQVKKLILLASMSTRGYPFYYDNEQGLPDLGLRITTREGIEQLARTQMVSAAAVNRDKAFMKSLFDFAVYNGNKPDPERYEEYLDDILTQRNLADIYHGLNIFNISSIDNEAAKGTRAADRIQASALVIRGNNDLVITEQMFQEILEDLGERARPVLMDNCGHSPLIDNLPLLLQHMTDFLKEQ</sequence>